<evidence type="ECO:0000256" key="1">
    <source>
        <dbReference type="SAM" id="MobiDB-lite"/>
    </source>
</evidence>
<proteinExistence type="predicted"/>
<accession>A0ABN5ASJ0</accession>
<keyword evidence="2" id="KW-0732">Signal</keyword>
<evidence type="ECO:0000313" key="4">
    <source>
        <dbReference type="EMBL" id="ASG66791.1"/>
    </source>
</evidence>
<evidence type="ECO:0000256" key="2">
    <source>
        <dbReference type="SAM" id="SignalP"/>
    </source>
</evidence>
<dbReference type="SUPFAM" id="SSF50956">
    <property type="entry name" value="Thermostable phytase (3-phytase)"/>
    <property type="match status" value="2"/>
</dbReference>
<name>A0ABN5ASJ0_9GAMM</name>
<feature type="region of interest" description="Disordered" evidence="1">
    <location>
        <begin position="294"/>
        <end position="315"/>
    </location>
</feature>
<feature type="domain" description="BPP" evidence="3">
    <location>
        <begin position="287"/>
        <end position="601"/>
    </location>
</feature>
<feature type="domain" description="BPP" evidence="3">
    <location>
        <begin position="1"/>
        <end position="283"/>
    </location>
</feature>
<dbReference type="PROSITE" id="PS51662">
    <property type="entry name" value="BP_PHYTASE"/>
    <property type="match status" value="2"/>
</dbReference>
<reference evidence="4 5" key="1">
    <citation type="submission" date="2017-06" db="EMBL/GenBank/DDBJ databases">
        <title>Complete genome sequence of Idiomarina piscisalsi strain 10PY1A isolated from soil of Soudi Arabia.</title>
        <authorList>
            <person name="Kim M.-C."/>
            <person name="Jung B.K."/>
            <person name="Budiyanto F."/>
            <person name="Nzila A."/>
            <person name="Shin J.-H."/>
        </authorList>
    </citation>
    <scope>NUCLEOTIDE SEQUENCE [LARGE SCALE GENOMIC DNA]</scope>
    <source>
        <strain evidence="4 5">10PY1A</strain>
    </source>
</reference>
<dbReference type="InterPro" id="IPR003431">
    <property type="entry name" value="B-propeller_Phytase"/>
</dbReference>
<feature type="chain" id="PRO_5046924061" evidence="2">
    <location>
        <begin position="25"/>
        <end position="603"/>
    </location>
</feature>
<evidence type="ECO:0000313" key="5">
    <source>
        <dbReference type="Proteomes" id="UP000197717"/>
    </source>
</evidence>
<dbReference type="EMBL" id="CP022133">
    <property type="protein sequence ID" value="ASG66791.1"/>
    <property type="molecule type" value="Genomic_DNA"/>
</dbReference>
<feature type="compositionally biased region" description="Polar residues" evidence="1">
    <location>
        <begin position="294"/>
        <end position="306"/>
    </location>
</feature>
<protein>
    <submittedName>
        <fullName evidence="4">3-phytase</fullName>
    </submittedName>
</protein>
<dbReference type="PROSITE" id="PS51257">
    <property type="entry name" value="PROKAR_LIPOPROTEIN"/>
    <property type="match status" value="1"/>
</dbReference>
<dbReference type="RefSeq" id="WP_088769242.1">
    <property type="nucleotide sequence ID" value="NZ_CP022133.1"/>
</dbReference>
<dbReference type="Pfam" id="PF02333">
    <property type="entry name" value="Phytase"/>
    <property type="match status" value="2"/>
</dbReference>
<feature type="signal peptide" evidence="2">
    <location>
        <begin position="1"/>
        <end position="24"/>
    </location>
</feature>
<sequence>MKNKIILSALASSLLLLAACDTSASETNVRHKVALNDGYLKVDANGLSLGNKRIEEGDFFHLRKLALSNGETLVGAVEGNTQELFLWRVDGGDVKPVWKGEIDSRVIEDICFYESHQNQQLSVFLLGGRGGAEQRLLKQDETWLKNPLIIREMNVPYDSTACEVSNDNQKLYVAEADQAVWAYNAEPEVEQGRDLIAATKPFGVIEGEVKALEVLDDGSLLVLEEEPPRLLVYRQNEQGFKLDKAFMINGAEALTDVSDLGNGELLLTEEDMAAMSKLTIDTLELKQRPVKKTVSQVQPTLETQPSPRRGDAIDDPAVWVHPDMPDKSRLMATDKRTGLYVYDMSGKIVQELAVGRLNNVDVRGSLAAATLRDDNSLQLFDINADGELSIAGNIRTDIEEIYGLCMGYNEATEQVSVYVNGKSGVIQQFIVSDDGEMEKVRELSVPSQPEGCVVDDKTQRLFVGEEDAAVWLFDAAADGSTSGESIIRVDQHEELVDDIEGVAFANVDGRGLLFVSSQGNDSYIVFEGETPWSLLSHFRIRTNIERAIDGASETDGIDVTTQSLGKGFEHGAFIVQDGRNRMPEEGQNLKLVPLEDIQKQLSK</sequence>
<dbReference type="InterPro" id="IPR011042">
    <property type="entry name" value="6-blade_b-propeller_TolB-like"/>
</dbReference>
<organism evidence="4 5">
    <name type="scientific">Idiomarina piscisalsi</name>
    <dbReference type="NCBI Taxonomy" id="1096243"/>
    <lineage>
        <taxon>Bacteria</taxon>
        <taxon>Pseudomonadati</taxon>
        <taxon>Pseudomonadota</taxon>
        <taxon>Gammaproteobacteria</taxon>
        <taxon>Alteromonadales</taxon>
        <taxon>Idiomarinaceae</taxon>
        <taxon>Idiomarina</taxon>
    </lineage>
</organism>
<dbReference type="Proteomes" id="UP000197717">
    <property type="component" value="Chromosome"/>
</dbReference>
<keyword evidence="5" id="KW-1185">Reference proteome</keyword>
<gene>
    <name evidence="4" type="ORF">CEW91_11880</name>
</gene>
<dbReference type="Gene3D" id="2.120.10.30">
    <property type="entry name" value="TolB, C-terminal domain"/>
    <property type="match status" value="2"/>
</dbReference>
<evidence type="ECO:0000259" key="3">
    <source>
        <dbReference type="PROSITE" id="PS51662"/>
    </source>
</evidence>